<gene>
    <name evidence="1" type="ORF">ACF05T_08275</name>
</gene>
<dbReference type="EMBL" id="JBIBSM010000003">
    <property type="protein sequence ID" value="MFF8276092.1"/>
    <property type="molecule type" value="Genomic_DNA"/>
</dbReference>
<name>A0ABW6Y928_9ACTN</name>
<evidence type="ECO:0000313" key="1">
    <source>
        <dbReference type="EMBL" id="MFF8276092.1"/>
    </source>
</evidence>
<reference evidence="1 2" key="1">
    <citation type="submission" date="2024-10" db="EMBL/GenBank/DDBJ databases">
        <title>The Natural Products Discovery Center: Release of the First 8490 Sequenced Strains for Exploring Actinobacteria Biosynthetic Diversity.</title>
        <authorList>
            <person name="Kalkreuter E."/>
            <person name="Kautsar S.A."/>
            <person name="Yang D."/>
            <person name="Bader C.D."/>
            <person name="Teijaro C.N."/>
            <person name="Fluegel L."/>
            <person name="Davis C.M."/>
            <person name="Simpson J.R."/>
            <person name="Lauterbach L."/>
            <person name="Steele A.D."/>
            <person name="Gui C."/>
            <person name="Meng S."/>
            <person name="Li G."/>
            <person name="Viehrig K."/>
            <person name="Ye F."/>
            <person name="Su P."/>
            <person name="Kiefer A.F."/>
            <person name="Nichols A."/>
            <person name="Cepeda A.J."/>
            <person name="Yan W."/>
            <person name="Fan B."/>
            <person name="Jiang Y."/>
            <person name="Adhikari A."/>
            <person name="Zheng C.-J."/>
            <person name="Schuster L."/>
            <person name="Cowan T.M."/>
            <person name="Smanski M.J."/>
            <person name="Chevrette M.G."/>
            <person name="De Carvalho L.P.S."/>
            <person name="Shen B."/>
        </authorList>
    </citation>
    <scope>NUCLEOTIDE SEQUENCE [LARGE SCALE GENOMIC DNA]</scope>
    <source>
        <strain evidence="1 2">NPDC015755</strain>
    </source>
</reference>
<keyword evidence="2" id="KW-1185">Reference proteome</keyword>
<organism evidence="1 2">
    <name type="scientific">Streptomyces lateritius</name>
    <dbReference type="NCBI Taxonomy" id="67313"/>
    <lineage>
        <taxon>Bacteria</taxon>
        <taxon>Bacillati</taxon>
        <taxon>Actinomycetota</taxon>
        <taxon>Actinomycetes</taxon>
        <taxon>Kitasatosporales</taxon>
        <taxon>Streptomycetaceae</taxon>
        <taxon>Streptomyces</taxon>
    </lineage>
</organism>
<comment type="caution">
    <text evidence="1">The sequence shown here is derived from an EMBL/GenBank/DDBJ whole genome shotgun (WGS) entry which is preliminary data.</text>
</comment>
<proteinExistence type="predicted"/>
<protein>
    <submittedName>
        <fullName evidence="1">Uncharacterized protein</fullName>
    </submittedName>
</protein>
<sequence length="42" mass="4248">MRFPNPLVGSVGDSGPYGHVVNGIGTPTSGTSTIPSTVVFFP</sequence>
<accession>A0ABW6Y928</accession>
<evidence type="ECO:0000313" key="2">
    <source>
        <dbReference type="Proteomes" id="UP001603013"/>
    </source>
</evidence>
<dbReference type="RefSeq" id="WP_391933666.1">
    <property type="nucleotide sequence ID" value="NZ_JBIBSM010000003.1"/>
</dbReference>
<dbReference type="Proteomes" id="UP001603013">
    <property type="component" value="Unassembled WGS sequence"/>
</dbReference>